<evidence type="ECO:0000313" key="2">
    <source>
        <dbReference type="Proteomes" id="UP000018849"/>
    </source>
</evidence>
<dbReference type="EMBL" id="AOKF01002988">
    <property type="protein sequence ID" value="EPN42673.1"/>
    <property type="molecule type" value="Genomic_DNA"/>
</dbReference>
<evidence type="ECO:0000313" key="1">
    <source>
        <dbReference type="EMBL" id="EPN42673.1"/>
    </source>
</evidence>
<dbReference type="Pfam" id="PF19619">
    <property type="entry name" value="DUF6124"/>
    <property type="match status" value="1"/>
</dbReference>
<dbReference type="AlphaFoldDB" id="A0A656JPC4"/>
<organism evidence="1 2">
    <name type="scientific">Pseudomonas syringae pv. actinidiae ICMP 19096</name>
    <dbReference type="NCBI Taxonomy" id="1194405"/>
    <lineage>
        <taxon>Bacteria</taxon>
        <taxon>Pseudomonadati</taxon>
        <taxon>Pseudomonadota</taxon>
        <taxon>Gammaproteobacteria</taxon>
        <taxon>Pseudomonadales</taxon>
        <taxon>Pseudomonadaceae</taxon>
        <taxon>Pseudomonas</taxon>
        <taxon>Pseudomonas syringae</taxon>
    </lineage>
</organism>
<dbReference type="Proteomes" id="UP000018849">
    <property type="component" value="Unassembled WGS sequence"/>
</dbReference>
<comment type="caution">
    <text evidence="1">The sequence shown here is derived from an EMBL/GenBank/DDBJ whole genome shotgun (WGS) entry which is preliminary data.</text>
</comment>
<protein>
    <submittedName>
        <fullName evidence="1">Uncharacterized protein</fullName>
    </submittedName>
</protein>
<name>A0A656JPC4_PSESF</name>
<sequence>MAAPGKLRSLANLSNEQEFVTNLRDSSLSFEGNFHASDLLRCASTSAYEFRDSMSGAQRDMTLTIMHLVEMAKVMVDNTIENLQTQ</sequence>
<reference evidence="1 2" key="1">
    <citation type="journal article" date="2013" name="PLoS Pathog.">
        <title>Genomic analysis of the Kiwifruit pathogen Pseudomonas syringae pv. actinidiae provides insight into the origins of an emergent plant disease.</title>
        <authorList>
            <person name="McCann H.C."/>
            <person name="Rikkerink E.H."/>
            <person name="Bertels F."/>
            <person name="Fiers M."/>
            <person name="Lu A."/>
            <person name="Rees-George J."/>
            <person name="Andersen M.T."/>
            <person name="Gleave A.P."/>
            <person name="Haubold B."/>
            <person name="Wohlers M.W."/>
            <person name="Guttman D.S."/>
            <person name="Wang P.W."/>
            <person name="Straub C."/>
            <person name="Vanneste J.L."/>
            <person name="Rainey P.B."/>
            <person name="Templeton M.D."/>
        </authorList>
    </citation>
    <scope>NUCLEOTIDE SEQUENCE [LARGE SCALE GENOMIC DNA]</scope>
    <source>
        <strain evidence="1 2">ICMP 19096</strain>
    </source>
</reference>
<proteinExistence type="predicted"/>
<accession>A0A656JPC4</accession>
<gene>
    <name evidence="1" type="ORF">A245_34818</name>
</gene>